<evidence type="ECO:0000313" key="4">
    <source>
        <dbReference type="Proteomes" id="UP000276991"/>
    </source>
</evidence>
<organism evidence="3 4">
    <name type="scientific">Acanthocheilonema viteae</name>
    <name type="common">Filarial nematode worm</name>
    <name type="synonym">Dipetalonema viteae</name>
    <dbReference type="NCBI Taxonomy" id="6277"/>
    <lineage>
        <taxon>Eukaryota</taxon>
        <taxon>Metazoa</taxon>
        <taxon>Ecdysozoa</taxon>
        <taxon>Nematoda</taxon>
        <taxon>Chromadorea</taxon>
        <taxon>Rhabditida</taxon>
        <taxon>Spirurina</taxon>
        <taxon>Spiruromorpha</taxon>
        <taxon>Filarioidea</taxon>
        <taxon>Onchocercidae</taxon>
        <taxon>Acanthocheilonema</taxon>
    </lineage>
</organism>
<dbReference type="OrthoDB" id="5869676at2759"/>
<dbReference type="InterPro" id="IPR052774">
    <property type="entry name" value="Celegans_DevNeuronal_Protein"/>
</dbReference>
<dbReference type="PROSITE" id="PS50948">
    <property type="entry name" value="PAN"/>
    <property type="match status" value="2"/>
</dbReference>
<sequence>MNNGKCEYATSGEFKKGRSITIPQTNNENKFTTLETATTTTAYDVLLAATTATITTTTAATTITGTATTATTTAATIAATTTTTVTTTATTITSATTIPISTTNAERVRNVEGNISINDTVPVATARTTTNDDVPIEGIQLPHRTILQSFENETLVWLIYLQKLLEKNMHTYHSIIETFDSRGRIIISNPTFINDLISENNLHFLEEIAHELQENPDKYKVSVERTDDRQSWIVIHIGNYHKRENLKHETIFTNIPGTMHQFPARRDLPEELKANYHTIRIKLPYEFLNNSMSGKEKIQQKQGYTGSQNTSDNDVQRLNNHKEKLTFEKLPKKYIEDQHGYLYRIRIHDINKDLLFTNNITADHEMRQQEMQKSRSGKIENEDDDITGRNTSPTVNSFCFGMINRQLLYNASYKTLYDVSLEQCRCACAITWNDEDCAVKCKSFQYSNITRICFLNGDDHNGIFDLVYSWDTNYFYRICMVEDIVKDAIRNCPIGGKVKLEQIASEGINANWDTTISKNEANKTIHSTRKRSTIDHQSMLSSSTHRTQSVYWRKKSGKEEASKKAITEEVILLPGLWSKILKKKNDARNLKSLVLEIMKKESEEINDGTGGYQYRIEIRHGATTTTTTNTPYSNNREIQSTENSDLETIRESFAATKILTDYTAKTRTTKPLSYEEVKSLTKKKPKVKVMRTAEHVKIRANNKEVSLTVGLDGTSDDYSDNHNLNENDITTVSVTVAEGSSKMKANEKFEIPEADFEDASKTEQNSPPKAAENCFEVIDGFILKDTAGGLEQEVTLEECQCYCANSRINERYSFQCISATYYHNERDCILNLQTRNEVPDQFKRQDNVSYLGMICSVEDSKQQLVNIDLIDGCRRIVNISTSTTKPEIFTPGLAYISIF</sequence>
<dbReference type="EMBL" id="UPTC01001682">
    <property type="protein sequence ID" value="VBB32372.1"/>
    <property type="molecule type" value="Genomic_DNA"/>
</dbReference>
<feature type="domain" description="Apple" evidence="2">
    <location>
        <begin position="399"/>
        <end position="479"/>
    </location>
</feature>
<gene>
    <name evidence="3" type="ORF">NAV_LOCUS7163</name>
</gene>
<feature type="compositionally biased region" description="Polar residues" evidence="1">
    <location>
        <begin position="300"/>
        <end position="316"/>
    </location>
</feature>
<dbReference type="PANTHER" id="PTHR47327:SF12">
    <property type="entry name" value="APPLE DOMAIN-CONTAINING PROTEIN"/>
    <property type="match status" value="1"/>
</dbReference>
<dbReference type="Gene3D" id="3.50.4.10">
    <property type="entry name" value="Hepatocyte Growth Factor"/>
    <property type="match status" value="2"/>
</dbReference>
<feature type="region of interest" description="Disordered" evidence="1">
    <location>
        <begin position="296"/>
        <end position="316"/>
    </location>
</feature>
<dbReference type="AlphaFoldDB" id="A0A498SKR6"/>
<dbReference type="GO" id="GO:0009653">
    <property type="term" value="P:anatomical structure morphogenesis"/>
    <property type="evidence" value="ECO:0007669"/>
    <property type="project" value="TreeGrafter"/>
</dbReference>
<dbReference type="PANTHER" id="PTHR47327">
    <property type="entry name" value="FI18240P1-RELATED"/>
    <property type="match status" value="1"/>
</dbReference>
<keyword evidence="4" id="KW-1185">Reference proteome</keyword>
<dbReference type="Proteomes" id="UP000276991">
    <property type="component" value="Unassembled WGS sequence"/>
</dbReference>
<evidence type="ECO:0000313" key="3">
    <source>
        <dbReference type="EMBL" id="VBB32372.1"/>
    </source>
</evidence>
<dbReference type="Pfam" id="PF00024">
    <property type="entry name" value="PAN_1"/>
    <property type="match status" value="2"/>
</dbReference>
<feature type="domain" description="Apple" evidence="2">
    <location>
        <begin position="774"/>
        <end position="855"/>
    </location>
</feature>
<dbReference type="CDD" id="cd01099">
    <property type="entry name" value="PAN_AP_HGF"/>
    <property type="match status" value="1"/>
</dbReference>
<proteinExistence type="predicted"/>
<accession>A0A498SKR6</accession>
<reference evidence="3 4" key="1">
    <citation type="submission" date="2018-08" db="EMBL/GenBank/DDBJ databases">
        <authorList>
            <person name="Laetsch R D."/>
            <person name="Stevens L."/>
            <person name="Kumar S."/>
            <person name="Blaxter L. M."/>
        </authorList>
    </citation>
    <scope>NUCLEOTIDE SEQUENCE [LARGE SCALE GENOMIC DNA]</scope>
</reference>
<evidence type="ECO:0000259" key="2">
    <source>
        <dbReference type="PROSITE" id="PS50948"/>
    </source>
</evidence>
<protein>
    <recommendedName>
        <fullName evidence="2">Apple domain-containing protein</fullName>
    </recommendedName>
</protein>
<dbReference type="STRING" id="6277.A0A498SKR6"/>
<name>A0A498SKR6_ACAVI</name>
<dbReference type="SUPFAM" id="SSF57414">
    <property type="entry name" value="Hairpin loop containing domain-like"/>
    <property type="match status" value="1"/>
</dbReference>
<dbReference type="SMART" id="SM00473">
    <property type="entry name" value="PAN_AP"/>
    <property type="match status" value="2"/>
</dbReference>
<dbReference type="InterPro" id="IPR003609">
    <property type="entry name" value="Pan_app"/>
</dbReference>
<evidence type="ECO:0000256" key="1">
    <source>
        <dbReference type="SAM" id="MobiDB-lite"/>
    </source>
</evidence>